<dbReference type="SUPFAM" id="SSF46689">
    <property type="entry name" value="Homeodomain-like"/>
    <property type="match status" value="1"/>
</dbReference>
<keyword evidence="3" id="KW-0804">Transcription</keyword>
<evidence type="ECO:0000256" key="1">
    <source>
        <dbReference type="ARBA" id="ARBA00023015"/>
    </source>
</evidence>
<dbReference type="Pfam" id="PF21597">
    <property type="entry name" value="TetR_C_43"/>
    <property type="match status" value="1"/>
</dbReference>
<dbReference type="InterPro" id="IPR049445">
    <property type="entry name" value="TetR_SbtR-like_C"/>
</dbReference>
<dbReference type="SUPFAM" id="SSF48498">
    <property type="entry name" value="Tetracyclin repressor-like, C-terminal domain"/>
    <property type="match status" value="1"/>
</dbReference>
<feature type="domain" description="HTH tetR-type" evidence="5">
    <location>
        <begin position="13"/>
        <end position="72"/>
    </location>
</feature>
<keyword evidence="7" id="KW-1185">Reference proteome</keyword>
<dbReference type="PANTHER" id="PTHR30055:SF234">
    <property type="entry name" value="HTH-TYPE TRANSCRIPTIONAL REGULATOR BETI"/>
    <property type="match status" value="1"/>
</dbReference>
<evidence type="ECO:0000256" key="4">
    <source>
        <dbReference type="PROSITE-ProRule" id="PRU00335"/>
    </source>
</evidence>
<dbReference type="PROSITE" id="PS50977">
    <property type="entry name" value="HTH_TETR_2"/>
    <property type="match status" value="1"/>
</dbReference>
<comment type="caution">
    <text evidence="6">The sequence shown here is derived from an EMBL/GenBank/DDBJ whole genome shotgun (WGS) entry which is preliminary data.</text>
</comment>
<organism evidence="6 7">
    <name type="scientific">Streptomyces demainii</name>
    <dbReference type="NCBI Taxonomy" id="588122"/>
    <lineage>
        <taxon>Bacteria</taxon>
        <taxon>Bacillati</taxon>
        <taxon>Actinomycetota</taxon>
        <taxon>Actinomycetes</taxon>
        <taxon>Kitasatosporales</taxon>
        <taxon>Streptomycetaceae</taxon>
        <taxon>Streptomyces</taxon>
    </lineage>
</organism>
<dbReference type="Gene3D" id="1.10.357.10">
    <property type="entry name" value="Tetracycline Repressor, domain 2"/>
    <property type="match status" value="1"/>
</dbReference>
<evidence type="ECO:0000259" key="5">
    <source>
        <dbReference type="PROSITE" id="PS50977"/>
    </source>
</evidence>
<protein>
    <submittedName>
        <fullName evidence="6">AcrR family transcriptional regulator</fullName>
    </submittedName>
</protein>
<evidence type="ECO:0000256" key="3">
    <source>
        <dbReference type="ARBA" id="ARBA00023163"/>
    </source>
</evidence>
<proteinExistence type="predicted"/>
<gene>
    <name evidence="6" type="ORF">JOF35_001663</name>
</gene>
<dbReference type="Pfam" id="PF00440">
    <property type="entry name" value="TetR_N"/>
    <property type="match status" value="1"/>
</dbReference>
<dbReference type="PRINTS" id="PR00455">
    <property type="entry name" value="HTHTETR"/>
</dbReference>
<keyword evidence="1" id="KW-0805">Transcription regulation</keyword>
<sequence length="191" mass="20648">MDTTGKPLRAHAARNRDSLITAARDAFEAGELDIRIEEIARRAKVGVGTLYRHFATREALIEAVYRQRVEDLCGTAPRLLAELTPYDALSTFLRQLIAHSAASQGMAVALEAVMNTGSPVFTQTRAEMIDAIATIMTAAATAGEIRTDVTPETVFQAMGGICTGHDRPGWEDGAQSVARLLLDGLREPTPR</sequence>
<dbReference type="PANTHER" id="PTHR30055">
    <property type="entry name" value="HTH-TYPE TRANSCRIPTIONAL REGULATOR RUTR"/>
    <property type="match status" value="1"/>
</dbReference>
<feature type="DNA-binding region" description="H-T-H motif" evidence="4">
    <location>
        <begin position="35"/>
        <end position="54"/>
    </location>
</feature>
<accession>A0ABT9KLS0</accession>
<dbReference type="InterPro" id="IPR001647">
    <property type="entry name" value="HTH_TetR"/>
</dbReference>
<dbReference type="EMBL" id="JAURUE010000001">
    <property type="protein sequence ID" value="MDP9609386.1"/>
    <property type="molecule type" value="Genomic_DNA"/>
</dbReference>
<dbReference type="InterPro" id="IPR036271">
    <property type="entry name" value="Tet_transcr_reg_TetR-rel_C_sf"/>
</dbReference>
<evidence type="ECO:0000313" key="7">
    <source>
        <dbReference type="Proteomes" id="UP001234880"/>
    </source>
</evidence>
<keyword evidence="2 4" id="KW-0238">DNA-binding</keyword>
<dbReference type="InterPro" id="IPR009057">
    <property type="entry name" value="Homeodomain-like_sf"/>
</dbReference>
<dbReference type="Proteomes" id="UP001234880">
    <property type="component" value="Unassembled WGS sequence"/>
</dbReference>
<reference evidence="6 7" key="1">
    <citation type="submission" date="2023-07" db="EMBL/GenBank/DDBJ databases">
        <title>Sequencing the genomes of 1000 actinobacteria strains.</title>
        <authorList>
            <person name="Klenk H.-P."/>
        </authorList>
    </citation>
    <scope>NUCLEOTIDE SEQUENCE [LARGE SCALE GENOMIC DNA]</scope>
    <source>
        <strain evidence="6 7">DSM 41600</strain>
    </source>
</reference>
<dbReference type="RefSeq" id="WP_037648010.1">
    <property type="nucleotide sequence ID" value="NZ_JAURUE010000001.1"/>
</dbReference>
<evidence type="ECO:0000256" key="2">
    <source>
        <dbReference type="ARBA" id="ARBA00023125"/>
    </source>
</evidence>
<evidence type="ECO:0000313" key="6">
    <source>
        <dbReference type="EMBL" id="MDP9609386.1"/>
    </source>
</evidence>
<name>A0ABT9KLS0_9ACTN</name>
<dbReference type="InterPro" id="IPR050109">
    <property type="entry name" value="HTH-type_TetR-like_transc_reg"/>
</dbReference>